<organism evidence="1">
    <name type="scientific">Siphoviridae sp. ctPAi1</name>
    <dbReference type="NCBI Taxonomy" id="2826320"/>
    <lineage>
        <taxon>Viruses</taxon>
        <taxon>Duplodnaviria</taxon>
        <taxon>Heunggongvirae</taxon>
        <taxon>Uroviricota</taxon>
        <taxon>Caudoviricetes</taxon>
    </lineage>
</organism>
<evidence type="ECO:0000313" key="1">
    <source>
        <dbReference type="EMBL" id="DAD78334.1"/>
    </source>
</evidence>
<dbReference type="EMBL" id="BK014842">
    <property type="protein sequence ID" value="DAD78334.1"/>
    <property type="molecule type" value="Genomic_DNA"/>
</dbReference>
<accession>A0A8S5M7X4</accession>
<sequence>MEKVTENQRDEENKVVECVYSCLAGSRNKITHLILDILYIRLLLQVKK</sequence>
<protein>
    <submittedName>
        <fullName evidence="1">Uncharacterized protein</fullName>
    </submittedName>
</protein>
<reference evidence="1" key="1">
    <citation type="journal article" date="2021" name="Proc. Natl. Acad. Sci. U.S.A.">
        <title>A Catalog of Tens of Thousands of Viruses from Human Metagenomes Reveals Hidden Associations with Chronic Diseases.</title>
        <authorList>
            <person name="Tisza M.J."/>
            <person name="Buck C.B."/>
        </authorList>
    </citation>
    <scope>NUCLEOTIDE SEQUENCE</scope>
    <source>
        <strain evidence="1">CtPAi1</strain>
    </source>
</reference>
<name>A0A8S5M7X4_9CAUD</name>
<proteinExistence type="predicted"/>